<dbReference type="AlphaFoldDB" id="A0A9D2RKC9"/>
<reference evidence="7" key="2">
    <citation type="submission" date="2021-04" db="EMBL/GenBank/DDBJ databases">
        <authorList>
            <person name="Gilroy R."/>
        </authorList>
    </citation>
    <scope>NUCLEOTIDE SEQUENCE</scope>
    <source>
        <strain evidence="7">CHK169-11906</strain>
    </source>
</reference>
<dbReference type="GO" id="GO:0016788">
    <property type="term" value="F:hydrolase activity, acting on ester bonds"/>
    <property type="evidence" value="ECO:0007669"/>
    <property type="project" value="UniProtKB-UniRule"/>
</dbReference>
<dbReference type="HAMAP" id="MF_00651">
    <property type="entry name" value="Nuclease_YqgF"/>
    <property type="match status" value="1"/>
</dbReference>
<proteinExistence type="inferred from homology"/>
<comment type="function">
    <text evidence="5">Could be a nuclease involved in processing of the 5'-end of pre-16S rRNA.</text>
</comment>
<comment type="caution">
    <text evidence="7">The sequence shown here is derived from an EMBL/GenBank/DDBJ whole genome shotgun (WGS) entry which is preliminary data.</text>
</comment>
<dbReference type="CDD" id="cd16964">
    <property type="entry name" value="YqgF"/>
    <property type="match status" value="1"/>
</dbReference>
<gene>
    <name evidence="7" type="primary">ruvX</name>
    <name evidence="7" type="ORF">H9779_06820</name>
</gene>
<dbReference type="GO" id="GO:0000967">
    <property type="term" value="P:rRNA 5'-end processing"/>
    <property type="evidence" value="ECO:0007669"/>
    <property type="project" value="UniProtKB-UniRule"/>
</dbReference>
<dbReference type="PANTHER" id="PTHR33317:SF4">
    <property type="entry name" value="POLYNUCLEOTIDYL TRANSFERASE, RIBONUCLEASE H-LIKE SUPERFAMILY PROTEIN"/>
    <property type="match status" value="1"/>
</dbReference>
<dbReference type="GO" id="GO:0005829">
    <property type="term" value="C:cytosol"/>
    <property type="evidence" value="ECO:0007669"/>
    <property type="project" value="TreeGrafter"/>
</dbReference>
<dbReference type="InterPro" id="IPR005227">
    <property type="entry name" value="YqgF"/>
</dbReference>
<dbReference type="Gene3D" id="3.30.420.140">
    <property type="entry name" value="YqgF/RNase H-like domain"/>
    <property type="match status" value="1"/>
</dbReference>
<dbReference type="Pfam" id="PF03652">
    <property type="entry name" value="RuvX"/>
    <property type="match status" value="1"/>
</dbReference>
<comment type="subcellular location">
    <subcellularLocation>
        <location evidence="5">Cytoplasm</location>
    </subcellularLocation>
</comment>
<dbReference type="SUPFAM" id="SSF53098">
    <property type="entry name" value="Ribonuclease H-like"/>
    <property type="match status" value="1"/>
</dbReference>
<keyword evidence="2 5" id="KW-0690">Ribosome biogenesis</keyword>
<dbReference type="NCBIfam" id="TIGR00250">
    <property type="entry name" value="RNAse_H_YqgF"/>
    <property type="match status" value="1"/>
</dbReference>
<dbReference type="InterPro" id="IPR037027">
    <property type="entry name" value="YqgF/RNaseH-like_dom_sf"/>
</dbReference>
<sequence>MGRILAIDYGTRRTGIAVSDPLRIIAGGLETVDTKGLERWLARYFADNDVSTIVLGKPTQMNGAPSETWRFVEPLAARLRRAYPDKEVVFYDERFTSVIAHRTMLDSGIGKMARRDRALVDKISATIILQGYMESIKK</sequence>
<keyword evidence="4 5" id="KW-0378">Hydrolase</keyword>
<name>A0A9D2RKC9_9BACT</name>
<dbReference type="EC" id="3.1.-.-" evidence="5"/>
<dbReference type="GO" id="GO:0004518">
    <property type="term" value="F:nuclease activity"/>
    <property type="evidence" value="ECO:0007669"/>
    <property type="project" value="UniProtKB-KW"/>
</dbReference>
<accession>A0A9D2RKC9</accession>
<dbReference type="PANTHER" id="PTHR33317">
    <property type="entry name" value="POLYNUCLEOTIDYL TRANSFERASE, RIBONUCLEASE H-LIKE SUPERFAMILY PROTEIN"/>
    <property type="match status" value="1"/>
</dbReference>
<evidence type="ECO:0000313" key="8">
    <source>
        <dbReference type="Proteomes" id="UP000824259"/>
    </source>
</evidence>
<keyword evidence="3 5" id="KW-0540">Nuclease</keyword>
<evidence type="ECO:0000313" key="7">
    <source>
        <dbReference type="EMBL" id="HJA99289.1"/>
    </source>
</evidence>
<protein>
    <recommendedName>
        <fullName evidence="5">Putative pre-16S rRNA nuclease</fullName>
        <ecNumber evidence="5">3.1.-.-</ecNumber>
    </recommendedName>
</protein>
<dbReference type="Proteomes" id="UP000824259">
    <property type="component" value="Unassembled WGS sequence"/>
</dbReference>
<evidence type="ECO:0000256" key="2">
    <source>
        <dbReference type="ARBA" id="ARBA00022517"/>
    </source>
</evidence>
<dbReference type="InterPro" id="IPR006641">
    <property type="entry name" value="YqgF/RNaseH-like_dom"/>
</dbReference>
<comment type="similarity">
    <text evidence="5">Belongs to the YqgF HJR family.</text>
</comment>
<organism evidence="7 8">
    <name type="scientific">Candidatus Alistipes avicola</name>
    <dbReference type="NCBI Taxonomy" id="2838432"/>
    <lineage>
        <taxon>Bacteria</taxon>
        <taxon>Pseudomonadati</taxon>
        <taxon>Bacteroidota</taxon>
        <taxon>Bacteroidia</taxon>
        <taxon>Bacteroidales</taxon>
        <taxon>Rikenellaceae</taxon>
        <taxon>Alistipes</taxon>
    </lineage>
</organism>
<evidence type="ECO:0000256" key="4">
    <source>
        <dbReference type="ARBA" id="ARBA00022801"/>
    </source>
</evidence>
<evidence type="ECO:0000259" key="6">
    <source>
        <dbReference type="SMART" id="SM00732"/>
    </source>
</evidence>
<dbReference type="EMBL" id="DWYR01000021">
    <property type="protein sequence ID" value="HJA99289.1"/>
    <property type="molecule type" value="Genomic_DNA"/>
</dbReference>
<evidence type="ECO:0000256" key="5">
    <source>
        <dbReference type="HAMAP-Rule" id="MF_00651"/>
    </source>
</evidence>
<keyword evidence="1 5" id="KW-0963">Cytoplasm</keyword>
<dbReference type="SMART" id="SM00732">
    <property type="entry name" value="YqgFc"/>
    <property type="match status" value="1"/>
</dbReference>
<dbReference type="InterPro" id="IPR012337">
    <property type="entry name" value="RNaseH-like_sf"/>
</dbReference>
<evidence type="ECO:0000256" key="3">
    <source>
        <dbReference type="ARBA" id="ARBA00022722"/>
    </source>
</evidence>
<evidence type="ECO:0000256" key="1">
    <source>
        <dbReference type="ARBA" id="ARBA00022490"/>
    </source>
</evidence>
<feature type="domain" description="YqgF/RNase H-like" evidence="6">
    <location>
        <begin position="2"/>
        <end position="100"/>
    </location>
</feature>
<reference evidence="7" key="1">
    <citation type="journal article" date="2021" name="PeerJ">
        <title>Extensive microbial diversity within the chicken gut microbiome revealed by metagenomics and culture.</title>
        <authorList>
            <person name="Gilroy R."/>
            <person name="Ravi A."/>
            <person name="Getino M."/>
            <person name="Pursley I."/>
            <person name="Horton D.L."/>
            <person name="Alikhan N.F."/>
            <person name="Baker D."/>
            <person name="Gharbi K."/>
            <person name="Hall N."/>
            <person name="Watson M."/>
            <person name="Adriaenssens E.M."/>
            <person name="Foster-Nyarko E."/>
            <person name="Jarju S."/>
            <person name="Secka A."/>
            <person name="Antonio M."/>
            <person name="Oren A."/>
            <person name="Chaudhuri R.R."/>
            <person name="La Ragione R."/>
            <person name="Hildebrand F."/>
            <person name="Pallen M.J."/>
        </authorList>
    </citation>
    <scope>NUCLEOTIDE SEQUENCE</scope>
    <source>
        <strain evidence="7">CHK169-11906</strain>
    </source>
</reference>